<reference evidence="2 3" key="1">
    <citation type="submission" date="2016-10" db="EMBL/GenBank/DDBJ databases">
        <title>Comparative genome analysis of multiple Pseudomonas spp. focuses on biocontrol and plant growth promoting traits.</title>
        <authorList>
            <person name="Tao X.-Y."/>
            <person name="Taylor C.G."/>
        </authorList>
    </citation>
    <scope>NUCLEOTIDE SEQUENCE [LARGE SCALE GENOMIC DNA]</scope>
    <source>
        <strain evidence="2 3">36C6</strain>
    </source>
</reference>
<feature type="domain" description="MobA/VirD2-like nuclease" evidence="1">
    <location>
        <begin position="55"/>
        <end position="167"/>
    </location>
</feature>
<organism evidence="2 3">
    <name type="scientific">Pseudomonas frederiksbergensis</name>
    <dbReference type="NCBI Taxonomy" id="104087"/>
    <lineage>
        <taxon>Bacteria</taxon>
        <taxon>Pseudomonadati</taxon>
        <taxon>Pseudomonadota</taxon>
        <taxon>Gammaproteobacteria</taxon>
        <taxon>Pseudomonadales</taxon>
        <taxon>Pseudomonadaceae</taxon>
        <taxon>Pseudomonas</taxon>
    </lineage>
</organism>
<dbReference type="EMBL" id="MOBM01000017">
    <property type="protein sequence ID" value="RON15607.1"/>
    <property type="molecule type" value="Genomic_DNA"/>
</dbReference>
<proteinExistence type="predicted"/>
<comment type="caution">
    <text evidence="2">The sequence shown here is derived from an EMBL/GenBank/DDBJ whole genome shotgun (WGS) entry which is preliminary data.</text>
</comment>
<evidence type="ECO:0000313" key="3">
    <source>
        <dbReference type="Proteomes" id="UP000284002"/>
    </source>
</evidence>
<protein>
    <submittedName>
        <fullName evidence="2">Relaxase</fullName>
    </submittedName>
</protein>
<dbReference type="Proteomes" id="UP000284002">
    <property type="component" value="Unassembled WGS sequence"/>
</dbReference>
<dbReference type="InterPro" id="IPR005094">
    <property type="entry name" value="Endonuclease_MobA/VirD2"/>
</dbReference>
<dbReference type="RefSeq" id="WP_123358463.1">
    <property type="nucleotide sequence ID" value="NZ_MOBM01000017.1"/>
</dbReference>
<evidence type="ECO:0000313" key="2">
    <source>
        <dbReference type="EMBL" id="RON15607.1"/>
    </source>
</evidence>
<dbReference type="Pfam" id="PF03432">
    <property type="entry name" value="Relaxase"/>
    <property type="match status" value="1"/>
</dbReference>
<dbReference type="AlphaFoldDB" id="A0A423HR06"/>
<evidence type="ECO:0000259" key="1">
    <source>
        <dbReference type="Pfam" id="PF03432"/>
    </source>
</evidence>
<gene>
    <name evidence="2" type="ORF">BK662_12750</name>
</gene>
<sequence length="392" mass="45230">MIGKIFPKSSGSFKKRIRYIFGCTKHDHEISQILTIDSNCIANDPLPSLLAGSEDDVLEMIREFDSVETLRRMTIDSDKPIKPVFHAMLSLRPGESLTPAQWRTSVRKYMTDLGFDEKNQYVTVMHQDKDHQHVHIVANRIRLNDEFSMVKDSNERSTSLDSVSEIEDMFWLKKAPSPKETWGVAITHAQLQASIRDDDLPLKHKMIAKIAGAIEHTKAIHGDMFDLVAALRKQNVYIHLTLNDDGQPKGISYELDSKHISGRQLKRSRLTWNKLITQEGISYDPETIHELQIEIARRDQDEHQRSERLRYFYLLFQGGARRIPIKVKSANWRLDRDTRLILEALEALLGIDLTFKGANNRPSKYYVEYIPGQPLVLPARKQQEYEFDPQPA</sequence>
<name>A0A423HR06_9PSED</name>
<accession>A0A423HR06</accession>